<dbReference type="EMBL" id="CP035703">
    <property type="protein sequence ID" value="QBB68895.1"/>
    <property type="molecule type" value="Genomic_DNA"/>
</dbReference>
<keyword evidence="1" id="KW-0233">DNA recombination</keyword>
<dbReference type="InterPro" id="IPR024457">
    <property type="entry name" value="Putative_integrase_N"/>
</dbReference>
<name>A0A411HEI2_9GAMM</name>
<protein>
    <submittedName>
        <fullName evidence="4">Integrase</fullName>
    </submittedName>
</protein>
<dbReference type="Proteomes" id="UP000291562">
    <property type="component" value="Plasmid unnamed1"/>
</dbReference>
<dbReference type="OrthoDB" id="5394387at2"/>
<evidence type="ECO:0000259" key="2">
    <source>
        <dbReference type="Pfam" id="PF12834"/>
    </source>
</evidence>
<dbReference type="InterPro" id="IPR011010">
    <property type="entry name" value="DNA_brk_join_enz"/>
</dbReference>
<dbReference type="RefSeq" id="WP_129831146.1">
    <property type="nucleotide sequence ID" value="NZ_CP035703.1"/>
</dbReference>
<evidence type="ECO:0000313" key="4">
    <source>
        <dbReference type="EMBL" id="QBB68895.1"/>
    </source>
</evidence>
<dbReference type="GO" id="GO:0015074">
    <property type="term" value="P:DNA integration"/>
    <property type="evidence" value="ECO:0007669"/>
    <property type="project" value="InterPro"/>
</dbReference>
<evidence type="ECO:0000259" key="3">
    <source>
        <dbReference type="Pfam" id="PF12835"/>
    </source>
</evidence>
<dbReference type="AlphaFoldDB" id="A0A411HEI2"/>
<sequence length="288" mass="32434">MKDLEHHVMQLVRAHRENSFATQAVREDGLRLAARQIAAQFRDLRDPQHLKPKHITHVIAQWQAEKLSVGTIKNRVSHLRWLAEKIGKQNIIPRDNAMLGIERRVYVTNQSKALVVASEVLAGAKSEFVRASLRLQAAFGLRRAESIKIQPGWADQGASLRLKGSWCKGGKPREVPIRTEEQRAALDYAKRIAGGASLIPQERMYVTQLSAWQREVSALGLSKTHGLRHAYAQARYLELTGWASPAAGGLTSKQLDSQQRDRDQLARLQISRELGHEREQITAVYLGR</sequence>
<keyword evidence="5" id="KW-1185">Reference proteome</keyword>
<dbReference type="InterPro" id="IPR013762">
    <property type="entry name" value="Integrase-like_cat_sf"/>
</dbReference>
<dbReference type="Gene3D" id="1.10.443.10">
    <property type="entry name" value="Intergrase catalytic core"/>
    <property type="match status" value="1"/>
</dbReference>
<dbReference type="Pfam" id="PF12835">
    <property type="entry name" value="Integrase_1"/>
    <property type="match status" value="1"/>
</dbReference>
<evidence type="ECO:0000256" key="1">
    <source>
        <dbReference type="ARBA" id="ARBA00023172"/>
    </source>
</evidence>
<feature type="domain" description="Putative integrase N-terminal" evidence="2">
    <location>
        <begin position="1"/>
        <end position="91"/>
    </location>
</feature>
<dbReference type="GO" id="GO:0006310">
    <property type="term" value="P:DNA recombination"/>
    <property type="evidence" value="ECO:0007669"/>
    <property type="project" value="UniProtKB-KW"/>
</dbReference>
<organism evidence="4 5">
    <name type="scientific">Pseudolysobacter antarcticus</name>
    <dbReference type="NCBI Taxonomy" id="2511995"/>
    <lineage>
        <taxon>Bacteria</taxon>
        <taxon>Pseudomonadati</taxon>
        <taxon>Pseudomonadota</taxon>
        <taxon>Gammaproteobacteria</taxon>
        <taxon>Lysobacterales</taxon>
        <taxon>Rhodanobacteraceae</taxon>
        <taxon>Pseudolysobacter</taxon>
    </lineage>
</organism>
<dbReference type="KEGG" id="xbc:ELE36_00060"/>
<keyword evidence="4" id="KW-0614">Plasmid</keyword>
<dbReference type="GO" id="GO:0003677">
    <property type="term" value="F:DNA binding"/>
    <property type="evidence" value="ECO:0007669"/>
    <property type="project" value="InterPro"/>
</dbReference>
<accession>A0A411HEI2</accession>
<proteinExistence type="predicted"/>
<reference evidence="4 5" key="1">
    <citation type="submission" date="2019-01" db="EMBL/GenBank/DDBJ databases">
        <title>Pseudolysobacter antarctica gen. nov., sp. nov., isolated from Fildes Peninsula, Antarctica.</title>
        <authorList>
            <person name="Wei Z."/>
            <person name="Peng F."/>
        </authorList>
    </citation>
    <scope>NUCLEOTIDE SEQUENCE [LARGE SCALE GENOMIC DNA]</scope>
    <source>
        <strain evidence="4 5">AQ6-296</strain>
        <plasmid evidence="4 5">unnamed1</plasmid>
    </source>
</reference>
<gene>
    <name evidence="4" type="ORF">ELE36_00060</name>
</gene>
<geneLocation type="plasmid" evidence="4">
    <name>unnamed1</name>
</geneLocation>
<evidence type="ECO:0000313" key="5">
    <source>
        <dbReference type="Proteomes" id="UP000291562"/>
    </source>
</evidence>
<feature type="domain" description="Integrase catalytic" evidence="3">
    <location>
        <begin position="123"/>
        <end position="233"/>
    </location>
</feature>
<dbReference type="Pfam" id="PF12834">
    <property type="entry name" value="Phage_int_SAM_2"/>
    <property type="match status" value="1"/>
</dbReference>
<dbReference type="InterPro" id="IPR024456">
    <property type="entry name" value="Integrase_catalytic_putative"/>
</dbReference>
<dbReference type="SUPFAM" id="SSF56349">
    <property type="entry name" value="DNA breaking-rejoining enzymes"/>
    <property type="match status" value="1"/>
</dbReference>